<reference evidence="2 3" key="1">
    <citation type="journal article" date="2016" name="Mol. Biol. Evol.">
        <title>Comparative Genomics of Early-Diverging Mushroom-Forming Fungi Provides Insights into the Origins of Lignocellulose Decay Capabilities.</title>
        <authorList>
            <person name="Nagy L.G."/>
            <person name="Riley R."/>
            <person name="Tritt A."/>
            <person name="Adam C."/>
            <person name="Daum C."/>
            <person name="Floudas D."/>
            <person name="Sun H."/>
            <person name="Yadav J.S."/>
            <person name="Pangilinan J."/>
            <person name="Larsson K.H."/>
            <person name="Matsuura K."/>
            <person name="Barry K."/>
            <person name="Labutti K."/>
            <person name="Kuo R."/>
            <person name="Ohm R.A."/>
            <person name="Bhattacharya S.S."/>
            <person name="Shirouzu T."/>
            <person name="Yoshinaga Y."/>
            <person name="Martin F.M."/>
            <person name="Grigoriev I.V."/>
            <person name="Hibbett D.S."/>
        </authorList>
    </citation>
    <scope>NUCLEOTIDE SEQUENCE [LARGE SCALE GENOMIC DNA]</scope>
    <source>
        <strain evidence="2 3">HHB12029</strain>
    </source>
</reference>
<sequence length="231" mass="25770">MPRYVSIRASACTSSLTMQSRKALKDGRYTSATLTHSYSTRVRVSCGATRCHLRLQSTNRRRTAARASRRTPSPPRARNPSPKSGVPTCRSGCSARYSLSRPTFDTRLSQSSMQASRTASCCIVSCRPPSRTQSGRSVSLARSRIVSATARKWCTSRRWATCWSRSWTTVRMAAFTRSSRHGAMSAPMRRSSTSRLPRAGRRGSESCWTRVWPDTATSVCGQSWWMPFLVV</sequence>
<protein>
    <submittedName>
        <fullName evidence="2">Uncharacterized protein</fullName>
    </submittedName>
</protein>
<feature type="region of interest" description="Disordered" evidence="1">
    <location>
        <begin position="181"/>
        <end position="201"/>
    </location>
</feature>
<evidence type="ECO:0000313" key="2">
    <source>
        <dbReference type="EMBL" id="KZV92381.1"/>
    </source>
</evidence>
<feature type="region of interest" description="Disordered" evidence="1">
    <location>
        <begin position="57"/>
        <end position="90"/>
    </location>
</feature>
<dbReference type="AlphaFoldDB" id="A0A165HS17"/>
<name>A0A165HS17_EXIGL</name>
<organism evidence="2 3">
    <name type="scientific">Exidia glandulosa HHB12029</name>
    <dbReference type="NCBI Taxonomy" id="1314781"/>
    <lineage>
        <taxon>Eukaryota</taxon>
        <taxon>Fungi</taxon>
        <taxon>Dikarya</taxon>
        <taxon>Basidiomycota</taxon>
        <taxon>Agaricomycotina</taxon>
        <taxon>Agaricomycetes</taxon>
        <taxon>Auriculariales</taxon>
        <taxon>Exidiaceae</taxon>
        <taxon>Exidia</taxon>
    </lineage>
</organism>
<dbReference type="EMBL" id="KV426009">
    <property type="protein sequence ID" value="KZV92381.1"/>
    <property type="molecule type" value="Genomic_DNA"/>
</dbReference>
<gene>
    <name evidence="2" type="ORF">EXIGLDRAFT_75396</name>
</gene>
<proteinExistence type="predicted"/>
<dbReference type="InParanoid" id="A0A165HS17"/>
<accession>A0A165HS17</accession>
<keyword evidence="3" id="KW-1185">Reference proteome</keyword>
<evidence type="ECO:0000256" key="1">
    <source>
        <dbReference type="SAM" id="MobiDB-lite"/>
    </source>
</evidence>
<feature type="compositionally biased region" description="Basic residues" evidence="1">
    <location>
        <begin position="59"/>
        <end position="69"/>
    </location>
</feature>
<evidence type="ECO:0000313" key="3">
    <source>
        <dbReference type="Proteomes" id="UP000077266"/>
    </source>
</evidence>
<dbReference type="Proteomes" id="UP000077266">
    <property type="component" value="Unassembled WGS sequence"/>
</dbReference>